<feature type="non-terminal residue" evidence="9">
    <location>
        <position position="149"/>
    </location>
</feature>
<dbReference type="Pfam" id="PF00482">
    <property type="entry name" value="T2SSF"/>
    <property type="match status" value="1"/>
</dbReference>
<protein>
    <recommendedName>
        <fullName evidence="8">Type II secretion system protein GspF domain-containing protein</fullName>
    </recommendedName>
</protein>
<sequence length="149" mass="16509">MLLFRYEAKDNKGNTIGGVIEAEDNKEAVSLLHKRELTIISLSQEKRKDFKAKRVKLDDLVVFSRQLATMVDSGISLVQSLTILSEQAENTTLATTTLHIKRDIESGSSFCDALAKHPQVFSELYINMAKAGETSGKLDEILDQGRIPA</sequence>
<evidence type="ECO:0000256" key="4">
    <source>
        <dbReference type="ARBA" id="ARBA00022519"/>
    </source>
</evidence>
<organism evidence="9">
    <name type="scientific">marine sediment metagenome</name>
    <dbReference type="NCBI Taxonomy" id="412755"/>
    <lineage>
        <taxon>unclassified sequences</taxon>
        <taxon>metagenomes</taxon>
        <taxon>ecological metagenomes</taxon>
    </lineage>
</organism>
<comment type="similarity">
    <text evidence="2">Belongs to the GSP F family.</text>
</comment>
<feature type="domain" description="Type II secretion system protein GspF" evidence="8">
    <location>
        <begin position="63"/>
        <end position="144"/>
    </location>
</feature>
<comment type="caution">
    <text evidence="9">The sequence shown here is derived from an EMBL/GenBank/DDBJ whole genome shotgun (WGS) entry which is preliminary data.</text>
</comment>
<dbReference type="InterPro" id="IPR003004">
    <property type="entry name" value="GspF/PilC"/>
</dbReference>
<dbReference type="PANTHER" id="PTHR30012">
    <property type="entry name" value="GENERAL SECRETION PATHWAY PROTEIN"/>
    <property type="match status" value="1"/>
</dbReference>
<evidence type="ECO:0000259" key="8">
    <source>
        <dbReference type="Pfam" id="PF00482"/>
    </source>
</evidence>
<comment type="subcellular location">
    <subcellularLocation>
        <location evidence="1">Cell inner membrane</location>
        <topology evidence="1">Multi-pass membrane protein</topology>
    </subcellularLocation>
</comment>
<keyword evidence="3" id="KW-1003">Cell membrane</keyword>
<dbReference type="AlphaFoldDB" id="X0T0P0"/>
<evidence type="ECO:0000256" key="7">
    <source>
        <dbReference type="ARBA" id="ARBA00023136"/>
    </source>
</evidence>
<evidence type="ECO:0000313" key="9">
    <source>
        <dbReference type="EMBL" id="GAF81742.1"/>
    </source>
</evidence>
<keyword evidence="5" id="KW-0812">Transmembrane</keyword>
<dbReference type="InterPro" id="IPR018076">
    <property type="entry name" value="T2SS_GspF_dom"/>
</dbReference>
<evidence type="ECO:0000256" key="1">
    <source>
        <dbReference type="ARBA" id="ARBA00004429"/>
    </source>
</evidence>
<dbReference type="InterPro" id="IPR042094">
    <property type="entry name" value="T2SS_GspF_sf"/>
</dbReference>
<dbReference type="EMBL" id="BARS01002138">
    <property type="protein sequence ID" value="GAF81742.1"/>
    <property type="molecule type" value="Genomic_DNA"/>
</dbReference>
<dbReference type="Gene3D" id="1.20.81.30">
    <property type="entry name" value="Type II secretion system (T2SS), domain F"/>
    <property type="match status" value="1"/>
</dbReference>
<proteinExistence type="inferred from homology"/>
<evidence type="ECO:0000256" key="6">
    <source>
        <dbReference type="ARBA" id="ARBA00022989"/>
    </source>
</evidence>
<dbReference type="GO" id="GO:0005886">
    <property type="term" value="C:plasma membrane"/>
    <property type="evidence" value="ECO:0007669"/>
    <property type="project" value="UniProtKB-SubCell"/>
</dbReference>
<gene>
    <name evidence="9" type="ORF">S01H1_04002</name>
</gene>
<evidence type="ECO:0000256" key="2">
    <source>
        <dbReference type="ARBA" id="ARBA00005745"/>
    </source>
</evidence>
<evidence type="ECO:0000256" key="5">
    <source>
        <dbReference type="ARBA" id="ARBA00022692"/>
    </source>
</evidence>
<name>X0T0P0_9ZZZZ</name>
<evidence type="ECO:0000256" key="3">
    <source>
        <dbReference type="ARBA" id="ARBA00022475"/>
    </source>
</evidence>
<keyword evidence="6" id="KW-1133">Transmembrane helix</keyword>
<keyword evidence="7" id="KW-0472">Membrane</keyword>
<dbReference type="PANTHER" id="PTHR30012:SF0">
    <property type="entry name" value="TYPE II SECRETION SYSTEM PROTEIN F-RELATED"/>
    <property type="match status" value="1"/>
</dbReference>
<keyword evidence="4" id="KW-0997">Cell inner membrane</keyword>
<accession>X0T0P0</accession>
<dbReference type="FunFam" id="1.20.81.30:FF:000001">
    <property type="entry name" value="Type II secretion system protein F"/>
    <property type="match status" value="1"/>
</dbReference>
<reference evidence="9" key="1">
    <citation type="journal article" date="2014" name="Front. Microbiol.">
        <title>High frequency of phylogenetically diverse reductive dehalogenase-homologous genes in deep subseafloor sedimentary metagenomes.</title>
        <authorList>
            <person name="Kawai M."/>
            <person name="Futagami T."/>
            <person name="Toyoda A."/>
            <person name="Takaki Y."/>
            <person name="Nishi S."/>
            <person name="Hori S."/>
            <person name="Arai W."/>
            <person name="Tsubouchi T."/>
            <person name="Morono Y."/>
            <person name="Uchiyama I."/>
            <person name="Ito T."/>
            <person name="Fujiyama A."/>
            <person name="Inagaki F."/>
            <person name="Takami H."/>
        </authorList>
    </citation>
    <scope>NUCLEOTIDE SEQUENCE</scope>
    <source>
        <strain evidence="9">Expedition CK06-06</strain>
    </source>
</reference>